<reference evidence="2 4" key="3">
    <citation type="journal article" date="2024" name="Syst. Appl. Microbiol.">
        <title>Helicobacter cappadocius sp. nov., from lizards: The first psychrotrophic Helicobacter species.</title>
        <authorList>
            <person name="Aydin F."/>
            <person name="Tarhane S."/>
            <person name="Karakaya E."/>
            <person name="Abay S."/>
            <person name="Kayman T."/>
            <person name="Guran O."/>
            <person name="Bozkurt E."/>
            <person name="Uzum N."/>
            <person name="Avci A."/>
            <person name="Olgun K."/>
            <person name="Jablonski D."/>
            <person name="Guran C."/>
            <person name="Burcin Saticioglu I."/>
        </authorList>
    </citation>
    <scope>NUCLEOTIDE SEQUENCE [LARGE SCALE GENOMIC DNA]</scope>
    <source>
        <strain evidence="2">Faydin-H75</strain>
        <strain evidence="4">faydin-H76</strain>
    </source>
</reference>
<organism evidence="3 4">
    <name type="scientific">Helicobacter cappadocius</name>
    <dbReference type="NCBI Taxonomy" id="3063998"/>
    <lineage>
        <taxon>Bacteria</taxon>
        <taxon>Pseudomonadati</taxon>
        <taxon>Campylobacterota</taxon>
        <taxon>Epsilonproteobacteria</taxon>
        <taxon>Campylobacterales</taxon>
        <taxon>Helicobacteraceae</taxon>
        <taxon>Helicobacter</taxon>
    </lineage>
</organism>
<name>A0AA90T936_9HELI</name>
<dbReference type="EMBL" id="JAUPEV010000002">
    <property type="protein sequence ID" value="MDO7252580.1"/>
    <property type="molecule type" value="Genomic_DNA"/>
</dbReference>
<dbReference type="InterPro" id="IPR011604">
    <property type="entry name" value="PDDEXK-like_dom_sf"/>
</dbReference>
<proteinExistence type="predicted"/>
<dbReference type="Proteomes" id="UP001240777">
    <property type="component" value="Unassembled WGS sequence"/>
</dbReference>
<dbReference type="AlphaFoldDB" id="A0AA90T936"/>
<keyword evidence="5" id="KW-1185">Reference proteome</keyword>
<accession>A0AA90T936</accession>
<reference evidence="2" key="2">
    <citation type="submission" date="2023-07" db="EMBL/GenBank/DDBJ databases">
        <authorList>
            <person name="Aydin F."/>
            <person name="Tarhane S."/>
            <person name="Saticioglu I.B."/>
            <person name="Karakaya E."/>
            <person name="Abay S."/>
            <person name="Guran O."/>
            <person name="Bozkurt E."/>
            <person name="Uzum N."/>
            <person name="Olgun K."/>
            <person name="Jablonski D."/>
        </authorList>
    </citation>
    <scope>NUCLEOTIDE SEQUENCE</scope>
    <source>
        <strain evidence="2">Faydin-H75</strain>
    </source>
</reference>
<evidence type="ECO:0000259" key="1">
    <source>
        <dbReference type="Pfam" id="PF12705"/>
    </source>
</evidence>
<evidence type="ECO:0000313" key="3">
    <source>
        <dbReference type="EMBL" id="MDP2538447.1"/>
    </source>
</evidence>
<dbReference type="InterPro" id="IPR038726">
    <property type="entry name" value="PDDEXK_AddAB-type"/>
</dbReference>
<feature type="domain" description="PD-(D/E)XK endonuclease-like" evidence="1">
    <location>
        <begin position="522"/>
        <end position="754"/>
    </location>
</feature>
<dbReference type="EMBL" id="JAUYZK010000002">
    <property type="protein sequence ID" value="MDP2538447.1"/>
    <property type="molecule type" value="Genomic_DNA"/>
</dbReference>
<dbReference type="Pfam" id="PF12705">
    <property type="entry name" value="PDDEXK_1"/>
    <property type="match status" value="1"/>
</dbReference>
<sequence>MKELFEQKSPLYVFSTQRYINEFYREFEDGFLPQVMGAGEFFSTIVFVPFLKAVPKNIRKVFLLSAIAQAENLTSMLVFEKSFLAYLESSSFLFNFFDEMTSFLIDIKQIPLKDTYGDYEDHLQVLFGIYEKYTQKLKEYGFYDALVGNNYEILNKYFENNSCVEFYLDGFLSTQEKQILTKVSEVVPVFLHIKTDQYNLSHFDFLNIAFEPDYEYKINLGNSEIISKKSIANQNEIQVFGFSSRLSQTALVFARVNEWLSSGIDPQKVAIITPSEDFAKYLKLLDKHNNLNLAMGKNIAEYPYIQTLKNKLKSIKETPLQEKEHPLYWLVQITNEVLESNSDKGILINFHDELITSYEKIKNIFDEFSYCEILELYLSDFMNFRIDDASGGKIKVMGVLESRGLSFEAVVIVDFNDQFVPSYKDSDMFLNTTIRKSLQIPTVKDRQDLQKHYYLQIFKNTHKVDIVFTNTESNPYSKMLDELDLSEKIINGDEKYTIFPINEEKIYKKEEIVLKIPSDFVFSASKLNTFFSCKRRFYYAYIEKLTPPKDSSGEISSIIHQALNLQYSAFIGKVLDVQTIKNNFQKYIDQFQVDSKINKLKIEMAAFELQNFWKIEQKRSFEGCMVLGCEQEFRTNIAGFNFLGRIDRIDELDGVIYLIDYKYKSKLKVNSKKETQYPDFQLAVYDYGARSLGYDGKIKGYIYDLKKGELLEEESFEKNKQKLLEELKIFHEEINFETTEEKKTCRYCPYEDICCV</sequence>
<dbReference type="Proteomes" id="UP001177258">
    <property type="component" value="Unassembled WGS sequence"/>
</dbReference>
<dbReference type="Gene3D" id="3.90.320.10">
    <property type="match status" value="1"/>
</dbReference>
<dbReference type="RefSeq" id="WP_305516425.1">
    <property type="nucleotide sequence ID" value="NZ_JAUPEV010000002.1"/>
</dbReference>
<evidence type="ECO:0000313" key="4">
    <source>
        <dbReference type="Proteomes" id="UP001177258"/>
    </source>
</evidence>
<evidence type="ECO:0000313" key="5">
    <source>
        <dbReference type="Proteomes" id="UP001240777"/>
    </source>
</evidence>
<reference evidence="3 5" key="1">
    <citation type="submission" date="2023-07" db="EMBL/GenBank/DDBJ databases">
        <title>Unpublished Manusciprt.</title>
        <authorList>
            <person name="Aydin F."/>
            <person name="Tarhane S."/>
            <person name="Saticioglu I.B."/>
            <person name="Karakaya E."/>
            <person name="Abay S."/>
            <person name="Guran O."/>
            <person name="Bozkurt E."/>
            <person name="Uzum N."/>
            <person name="Olgun K."/>
            <person name="Jablonski D."/>
        </authorList>
    </citation>
    <scope>NUCLEOTIDE SEQUENCE</scope>
    <source>
        <strain evidence="5">faydin-H75</strain>
        <strain evidence="3">Faydin-H76</strain>
    </source>
</reference>
<dbReference type="SUPFAM" id="SSF52540">
    <property type="entry name" value="P-loop containing nucleoside triphosphate hydrolases"/>
    <property type="match status" value="1"/>
</dbReference>
<dbReference type="InterPro" id="IPR027417">
    <property type="entry name" value="P-loop_NTPase"/>
</dbReference>
<comment type="caution">
    <text evidence="3">The sequence shown here is derived from an EMBL/GenBank/DDBJ whole genome shotgun (WGS) entry which is preliminary data.</text>
</comment>
<gene>
    <name evidence="2" type="ORF">Q5I04_01435</name>
    <name evidence="3" type="ORF">Q5I06_01435</name>
</gene>
<evidence type="ECO:0000313" key="2">
    <source>
        <dbReference type="EMBL" id="MDO7252580.1"/>
    </source>
</evidence>
<protein>
    <submittedName>
        <fullName evidence="3">PD-(D/E)XK nuclease family protein</fullName>
    </submittedName>
</protein>